<sequence length="38" mass="4091">MGPEPNCPISVVGFADPTRTNPRFPEAGAAGLKELFRF</sequence>
<name>A0A1L9P2I5_9RHOB</name>
<evidence type="ECO:0000313" key="2">
    <source>
        <dbReference type="Proteomes" id="UP000184514"/>
    </source>
</evidence>
<gene>
    <name evidence="1" type="ORF">PFRI_00280</name>
</gene>
<reference evidence="1 2" key="1">
    <citation type="submission" date="2016-10" db="EMBL/GenBank/DDBJ databases">
        <title>Genome sequence of Planktotalea frisia SH6-1.</title>
        <authorList>
            <person name="Poehlein A."/>
            <person name="Bakenhus I."/>
            <person name="Voget S."/>
            <person name="Brinkhoff T."/>
            <person name="Simon M."/>
        </authorList>
    </citation>
    <scope>NUCLEOTIDE SEQUENCE [LARGE SCALE GENOMIC DNA]</scope>
    <source>
        <strain evidence="1 2">SH6-1</strain>
    </source>
</reference>
<evidence type="ECO:0000313" key="1">
    <source>
        <dbReference type="EMBL" id="OJI95711.1"/>
    </source>
</evidence>
<keyword evidence="2" id="KW-1185">Reference proteome</keyword>
<organism evidence="1 2">
    <name type="scientific">Planktotalea frisia</name>
    <dbReference type="NCBI Taxonomy" id="696762"/>
    <lineage>
        <taxon>Bacteria</taxon>
        <taxon>Pseudomonadati</taxon>
        <taxon>Pseudomonadota</taxon>
        <taxon>Alphaproteobacteria</taxon>
        <taxon>Rhodobacterales</taxon>
        <taxon>Paracoccaceae</taxon>
        <taxon>Planktotalea</taxon>
    </lineage>
</organism>
<dbReference type="EMBL" id="MLCB01000003">
    <property type="protein sequence ID" value="OJI95711.1"/>
    <property type="molecule type" value="Genomic_DNA"/>
</dbReference>
<dbReference type="AlphaFoldDB" id="A0A1L9P2I5"/>
<accession>A0A1L9P2I5</accession>
<proteinExistence type="predicted"/>
<comment type="caution">
    <text evidence="1">The sequence shown here is derived from an EMBL/GenBank/DDBJ whole genome shotgun (WGS) entry which is preliminary data.</text>
</comment>
<dbReference type="Proteomes" id="UP000184514">
    <property type="component" value="Unassembled WGS sequence"/>
</dbReference>
<protein>
    <submittedName>
        <fullName evidence="1">Uncharacterized protein</fullName>
    </submittedName>
</protein>